<reference evidence="5 6" key="1">
    <citation type="journal article" date="2020" name="Mol. Biol. Evol.">
        <title>Interspecific Gene Flow and the Evolution of Specialization in Black and White Rhinoceros.</title>
        <authorList>
            <person name="Moodley Y."/>
            <person name="Westbury M.V."/>
            <person name="Russo I.M."/>
            <person name="Gopalakrishnan S."/>
            <person name="Rakotoarivelo A."/>
            <person name="Olsen R.A."/>
            <person name="Prost S."/>
            <person name="Tunstall T."/>
            <person name="Ryder O.A."/>
            <person name="Dalen L."/>
            <person name="Bruford M.W."/>
        </authorList>
    </citation>
    <scope>NUCLEOTIDE SEQUENCE [LARGE SCALE GENOMIC DNA]</scope>
    <source>
        <strain evidence="5">SBR-YM</strain>
        <tissue evidence="5">Skin</tissue>
    </source>
</reference>
<dbReference type="SMART" id="SM00115">
    <property type="entry name" value="CASc"/>
    <property type="match status" value="1"/>
</dbReference>
<comment type="caution">
    <text evidence="5">The sequence shown here is derived from an EMBL/GenBank/DDBJ whole genome shotgun (WGS) entry which is preliminary data.</text>
</comment>
<dbReference type="GO" id="GO:0004197">
    <property type="term" value="F:cysteine-type endopeptidase activity"/>
    <property type="evidence" value="ECO:0007669"/>
    <property type="project" value="InterPro"/>
</dbReference>
<gene>
    <name evidence="5" type="ORF">HPG69_011916</name>
</gene>
<dbReference type="PRINTS" id="PR00376">
    <property type="entry name" value="IL1BCENZYME"/>
</dbReference>
<dbReference type="FunFam" id="3.40.50.1460:FF:000028">
    <property type="entry name" value="Uncharacterized protein"/>
    <property type="match status" value="1"/>
</dbReference>
<dbReference type="PANTHER" id="PTHR22576:SF41">
    <property type="entry name" value="CASPASE 14, APOPTOSIS-RELATED CYSTEINE PEPTIDASE"/>
    <property type="match status" value="1"/>
</dbReference>
<evidence type="ECO:0000313" key="6">
    <source>
        <dbReference type="Proteomes" id="UP000551758"/>
    </source>
</evidence>
<proteinExistence type="inferred from homology"/>
<evidence type="ECO:0008006" key="7">
    <source>
        <dbReference type="Google" id="ProtNLM"/>
    </source>
</evidence>
<dbReference type="PANTHER" id="PTHR22576">
    <property type="entry name" value="MUCOSA ASSOCIATED LYMPHOID TISSUE LYMPHOMA TRANSLOCATION PROTEIN 1/PARACASPASE"/>
    <property type="match status" value="1"/>
</dbReference>
<protein>
    <recommendedName>
        <fullName evidence="7">Caspase-14-like</fullName>
    </recommendedName>
</protein>
<dbReference type="GO" id="GO:0006508">
    <property type="term" value="P:proteolysis"/>
    <property type="evidence" value="ECO:0007669"/>
    <property type="project" value="InterPro"/>
</dbReference>
<evidence type="ECO:0000259" key="4">
    <source>
        <dbReference type="PROSITE" id="PS50208"/>
    </source>
</evidence>
<dbReference type="EMBL" id="JACDTQ010002452">
    <property type="protein sequence ID" value="KAF5918473.1"/>
    <property type="molecule type" value="Genomic_DNA"/>
</dbReference>
<organism evidence="5 6">
    <name type="scientific">Diceros bicornis minor</name>
    <name type="common">South-central black rhinoceros</name>
    <dbReference type="NCBI Taxonomy" id="77932"/>
    <lineage>
        <taxon>Eukaryota</taxon>
        <taxon>Metazoa</taxon>
        <taxon>Chordata</taxon>
        <taxon>Craniata</taxon>
        <taxon>Vertebrata</taxon>
        <taxon>Euteleostomi</taxon>
        <taxon>Mammalia</taxon>
        <taxon>Eutheria</taxon>
        <taxon>Laurasiatheria</taxon>
        <taxon>Perissodactyla</taxon>
        <taxon>Rhinocerotidae</taxon>
        <taxon>Diceros</taxon>
    </lineage>
</organism>
<dbReference type="InterPro" id="IPR001309">
    <property type="entry name" value="Pept_C14_p20"/>
</dbReference>
<dbReference type="InterPro" id="IPR002138">
    <property type="entry name" value="Pept_C14_p10"/>
</dbReference>
<evidence type="ECO:0000313" key="5">
    <source>
        <dbReference type="EMBL" id="KAF5918473.1"/>
    </source>
</evidence>
<dbReference type="InterPro" id="IPR015917">
    <property type="entry name" value="Pept_C14A"/>
</dbReference>
<dbReference type="Pfam" id="PF00656">
    <property type="entry name" value="Peptidase_C14"/>
    <property type="match status" value="1"/>
</dbReference>
<accession>A0A7J7ES23</accession>
<dbReference type="InterPro" id="IPR052039">
    <property type="entry name" value="Caspase-related_regulators"/>
</dbReference>
<keyword evidence="6" id="KW-1185">Reference proteome</keyword>
<name>A0A7J7ES23_DICBM</name>
<dbReference type="AlphaFoldDB" id="A0A7J7ES23"/>
<evidence type="ECO:0000256" key="2">
    <source>
        <dbReference type="RuleBase" id="RU003971"/>
    </source>
</evidence>
<sequence>MQGPRVALTLSSPEVSASTVAVLEGVFRALCFESWQRREASVQGFLGELAGFRKQLDAHGGPMGCALVALVAPSGQLRQPQQLVQELSHCGALRGCPKVFLLLSSAPGGQGPLVVGQGKAGVREGGREGRHPPFQANVLLLHPAVPEPGAFLTGLGELCGRCPHWSLLQLLTEAVIVLSDCGSLEVRAENDSDLVLRPKVLIGQLGGPWVTLEVFCRTAEESSGATYCPVLRSSLRGALCLGNVEPWEREPVPGPSAQYDLSGAKAALLLAVIQGRSGAQHDVEALGDLCQALGFETTLRTDPTAQTFQEELAQFRERLDAHRGPVSCALVALMAHGGPQGQLLGADGQEVQPEALVQELSCCGVLQGRPKIFLLQACRGGHRDTGVGPTALPWFWRWLQAPPATSSHADVLQIYAHAQGSSSRGSTPGGPDQADILTVYAAAEGCVAYRDEKGSDFIQTLVEVLRTDPTGDLLELLTEVNRRVCELDVLGPDSDERRKACLEIRSSLRRRLCLQA</sequence>
<dbReference type="InterPro" id="IPR011600">
    <property type="entry name" value="Pept_C14_caspase"/>
</dbReference>
<feature type="domain" description="Caspase family p20" evidence="4">
    <location>
        <begin position="276"/>
        <end position="382"/>
    </location>
</feature>
<evidence type="ECO:0000256" key="1">
    <source>
        <dbReference type="ARBA" id="ARBA00010134"/>
    </source>
</evidence>
<dbReference type="PROSITE" id="PS50208">
    <property type="entry name" value="CASPASE_P20"/>
    <property type="match status" value="1"/>
</dbReference>
<dbReference type="Gene3D" id="3.40.50.1460">
    <property type="match status" value="1"/>
</dbReference>
<evidence type="ECO:0000259" key="3">
    <source>
        <dbReference type="PROSITE" id="PS50207"/>
    </source>
</evidence>
<feature type="domain" description="Caspase family p10" evidence="3">
    <location>
        <begin position="431"/>
        <end position="516"/>
    </location>
</feature>
<comment type="similarity">
    <text evidence="1 2">Belongs to the peptidase C14A family.</text>
</comment>
<dbReference type="PROSITE" id="PS50207">
    <property type="entry name" value="CASPASE_P10"/>
    <property type="match status" value="1"/>
</dbReference>
<dbReference type="Proteomes" id="UP000551758">
    <property type="component" value="Unassembled WGS sequence"/>
</dbReference>
<dbReference type="InterPro" id="IPR029030">
    <property type="entry name" value="Caspase-like_dom_sf"/>
</dbReference>
<dbReference type="SUPFAM" id="SSF52129">
    <property type="entry name" value="Caspase-like"/>
    <property type="match status" value="2"/>
</dbReference>